<keyword evidence="3" id="KW-0862">Zinc</keyword>
<name>A0A437CDG1_ORYJA</name>
<gene>
    <name evidence="7" type="ORF">OJAV_G00184440</name>
</gene>
<evidence type="ECO:0000256" key="3">
    <source>
        <dbReference type="ARBA" id="ARBA00022833"/>
    </source>
</evidence>
<evidence type="ECO:0000256" key="4">
    <source>
        <dbReference type="PROSITE-ProRule" id="PRU00175"/>
    </source>
</evidence>
<evidence type="ECO:0000256" key="2">
    <source>
        <dbReference type="ARBA" id="ARBA00022771"/>
    </source>
</evidence>
<feature type="domain" description="RING-type" evidence="6">
    <location>
        <begin position="201"/>
        <end position="243"/>
    </location>
</feature>
<dbReference type="GO" id="GO:0008270">
    <property type="term" value="F:zinc ion binding"/>
    <property type="evidence" value="ECO:0007669"/>
    <property type="project" value="UniProtKB-KW"/>
</dbReference>
<dbReference type="SMART" id="SM00184">
    <property type="entry name" value="RING"/>
    <property type="match status" value="1"/>
</dbReference>
<evidence type="ECO:0000256" key="1">
    <source>
        <dbReference type="ARBA" id="ARBA00022723"/>
    </source>
</evidence>
<keyword evidence="8" id="KW-1185">Reference proteome</keyword>
<feature type="compositionally biased region" description="Polar residues" evidence="5">
    <location>
        <begin position="88"/>
        <end position="97"/>
    </location>
</feature>
<sequence length="301" mass="33154">MVHLPPVKMSRSEGGEPAGSSCVFMKTVQDRDGLEPFKTELDLPNLKSQSSTSSCASMKSDLSKMDNPDFSAETKPLTTKGYQLIPRGQSSTSSCASMKSDLSKMDNPDFSAETKPSLTKGQHLAQTSPVQPVSMRSNLSKMDNPDFSAEFPSLDSKSFCCESMKSDLSKMDNPDFSAEAGGTDARKRKIGVCEKELLSCCSLCEDVLKHPVSTSCGHWFCRQCITSYWDQKDPSGLCSCPQCGDRSRSRAGLQTISQNRTVQADDVLQELLDENQEKLQKVSPEVKIIGQRVQRMQKTFQ</sequence>
<dbReference type="Gene3D" id="3.30.40.10">
    <property type="entry name" value="Zinc/RING finger domain, C3HC4 (zinc finger)"/>
    <property type="match status" value="1"/>
</dbReference>
<evidence type="ECO:0000256" key="5">
    <source>
        <dbReference type="SAM" id="MobiDB-lite"/>
    </source>
</evidence>
<evidence type="ECO:0000313" key="7">
    <source>
        <dbReference type="EMBL" id="RVE60839.1"/>
    </source>
</evidence>
<dbReference type="Pfam" id="PF15227">
    <property type="entry name" value="zf-C3HC4_4"/>
    <property type="match status" value="1"/>
</dbReference>
<dbReference type="InterPro" id="IPR017907">
    <property type="entry name" value="Znf_RING_CS"/>
</dbReference>
<dbReference type="PANTHER" id="PTHR25465:SF14">
    <property type="entry name" value="E3 UBIQUITIN-PROTEIN LIGASE TRIM65"/>
    <property type="match status" value="1"/>
</dbReference>
<evidence type="ECO:0000313" key="8">
    <source>
        <dbReference type="Proteomes" id="UP000283210"/>
    </source>
</evidence>
<organism evidence="7 8">
    <name type="scientific">Oryzias javanicus</name>
    <name type="common">Javanese ricefish</name>
    <name type="synonym">Aplocheilus javanicus</name>
    <dbReference type="NCBI Taxonomy" id="123683"/>
    <lineage>
        <taxon>Eukaryota</taxon>
        <taxon>Metazoa</taxon>
        <taxon>Chordata</taxon>
        <taxon>Craniata</taxon>
        <taxon>Vertebrata</taxon>
        <taxon>Euteleostomi</taxon>
        <taxon>Actinopterygii</taxon>
        <taxon>Neopterygii</taxon>
        <taxon>Teleostei</taxon>
        <taxon>Neoteleostei</taxon>
        <taxon>Acanthomorphata</taxon>
        <taxon>Ovalentaria</taxon>
        <taxon>Atherinomorphae</taxon>
        <taxon>Beloniformes</taxon>
        <taxon>Adrianichthyidae</taxon>
        <taxon>Oryziinae</taxon>
        <taxon>Oryzias</taxon>
    </lineage>
</organism>
<dbReference type="PROSITE" id="PS00518">
    <property type="entry name" value="ZF_RING_1"/>
    <property type="match status" value="1"/>
</dbReference>
<feature type="compositionally biased region" description="Polar residues" evidence="5">
    <location>
        <begin position="46"/>
        <end position="57"/>
    </location>
</feature>
<dbReference type="InterPro" id="IPR013083">
    <property type="entry name" value="Znf_RING/FYVE/PHD"/>
</dbReference>
<keyword evidence="1" id="KW-0479">Metal-binding</keyword>
<dbReference type="AlphaFoldDB" id="A0A437CDG1"/>
<accession>A0A437CDG1</accession>
<feature type="compositionally biased region" description="Polar residues" evidence="5">
    <location>
        <begin position="114"/>
        <end position="141"/>
    </location>
</feature>
<dbReference type="EMBL" id="CM012454">
    <property type="protein sequence ID" value="RVE60839.1"/>
    <property type="molecule type" value="Genomic_DNA"/>
</dbReference>
<reference evidence="7 8" key="2">
    <citation type="submission" date="2019-01" db="EMBL/GenBank/DDBJ databases">
        <title>A chromosome length genome reference of the Java medaka (oryzias javanicus).</title>
        <authorList>
            <person name="Herpin A."/>
            <person name="Takehana Y."/>
            <person name="Naruse K."/>
            <person name="Ansai S."/>
            <person name="Kawaguchi M."/>
        </authorList>
    </citation>
    <scope>NUCLEOTIDE SEQUENCE [LARGE SCALE GENOMIC DNA]</scope>
    <source>
        <strain evidence="7">RS831</strain>
        <tissue evidence="7">Whole body</tissue>
    </source>
</reference>
<dbReference type="Proteomes" id="UP000283210">
    <property type="component" value="Chromosome 18"/>
</dbReference>
<feature type="region of interest" description="Disordered" evidence="5">
    <location>
        <begin position="36"/>
        <end position="146"/>
    </location>
</feature>
<proteinExistence type="predicted"/>
<dbReference type="InterPro" id="IPR051051">
    <property type="entry name" value="E3_ubiq-ligase_TRIM/RNF"/>
</dbReference>
<keyword evidence="2 4" id="KW-0863">Zinc-finger</keyword>
<dbReference type="PANTHER" id="PTHR25465">
    <property type="entry name" value="B-BOX DOMAIN CONTAINING"/>
    <property type="match status" value="1"/>
</dbReference>
<reference evidence="7 8" key="1">
    <citation type="submission" date="2018-11" db="EMBL/GenBank/DDBJ databases">
        <authorList>
            <person name="Lopez-Roques C."/>
            <person name="Donnadieu C."/>
            <person name="Bouchez O."/>
            <person name="Klopp C."/>
            <person name="Cabau C."/>
            <person name="Zahm M."/>
        </authorList>
    </citation>
    <scope>NUCLEOTIDE SEQUENCE [LARGE SCALE GENOMIC DNA]</scope>
    <source>
        <strain evidence="7">RS831</strain>
        <tissue evidence="7">Whole body</tissue>
    </source>
</reference>
<dbReference type="InterPro" id="IPR001841">
    <property type="entry name" value="Znf_RING"/>
</dbReference>
<dbReference type="SUPFAM" id="SSF57850">
    <property type="entry name" value="RING/U-box"/>
    <property type="match status" value="1"/>
</dbReference>
<feature type="region of interest" description="Disordered" evidence="5">
    <location>
        <begin position="1"/>
        <end position="21"/>
    </location>
</feature>
<protein>
    <recommendedName>
        <fullName evidence="6">RING-type domain-containing protein</fullName>
    </recommendedName>
</protein>
<dbReference type="PROSITE" id="PS50089">
    <property type="entry name" value="ZF_RING_2"/>
    <property type="match status" value="1"/>
</dbReference>
<evidence type="ECO:0000259" key="6">
    <source>
        <dbReference type="PROSITE" id="PS50089"/>
    </source>
</evidence>
<dbReference type="OrthoDB" id="654191at2759"/>